<organism>
    <name type="scientific">Ixodes scapularis</name>
    <name type="common">Black-legged tick</name>
    <name type="synonym">Deer tick</name>
    <dbReference type="NCBI Taxonomy" id="6945"/>
    <lineage>
        <taxon>Eukaryota</taxon>
        <taxon>Metazoa</taxon>
        <taxon>Ecdysozoa</taxon>
        <taxon>Arthropoda</taxon>
        <taxon>Chelicerata</taxon>
        <taxon>Arachnida</taxon>
        <taxon>Acari</taxon>
        <taxon>Parasitiformes</taxon>
        <taxon>Ixodida</taxon>
        <taxon>Ixodoidea</taxon>
        <taxon>Ixodidae</taxon>
        <taxon>Ixodinae</taxon>
        <taxon>Ixodes</taxon>
    </lineage>
</organism>
<keyword evidence="4" id="KW-1185">Reference proteome</keyword>
<protein>
    <submittedName>
        <fullName evidence="2 3">Uncharacterized protein</fullName>
    </submittedName>
</protein>
<dbReference type="PaxDb" id="6945-B7QJF7"/>
<feature type="non-terminal residue" evidence="2">
    <location>
        <position position="264"/>
    </location>
</feature>
<proteinExistence type="predicted"/>
<evidence type="ECO:0000256" key="1">
    <source>
        <dbReference type="SAM" id="MobiDB-lite"/>
    </source>
</evidence>
<name>B7QJF7_IXOSC</name>
<feature type="compositionally biased region" description="Basic and acidic residues" evidence="1">
    <location>
        <begin position="68"/>
        <end position="94"/>
    </location>
</feature>
<feature type="compositionally biased region" description="Basic and acidic residues" evidence="1">
    <location>
        <begin position="38"/>
        <end position="47"/>
    </location>
</feature>
<dbReference type="HOGENOM" id="CLU_1055886_0_0_1"/>
<gene>
    <name evidence="2" type="ORF">IscW_ISCW014231</name>
</gene>
<evidence type="ECO:0000313" key="4">
    <source>
        <dbReference type="Proteomes" id="UP000001555"/>
    </source>
</evidence>
<dbReference type="EMBL" id="ABJB011076642">
    <property type="status" value="NOT_ANNOTATED_CDS"/>
    <property type="molecule type" value="Genomic_DNA"/>
</dbReference>
<feature type="region of interest" description="Disordered" evidence="1">
    <location>
        <begin position="1"/>
        <end position="112"/>
    </location>
</feature>
<evidence type="ECO:0000313" key="2">
    <source>
        <dbReference type="EMBL" id="EEC18979.1"/>
    </source>
</evidence>
<reference evidence="3" key="2">
    <citation type="submission" date="2020-05" db="UniProtKB">
        <authorList>
            <consortium name="EnsemblMetazoa"/>
        </authorList>
    </citation>
    <scope>IDENTIFICATION</scope>
    <source>
        <strain evidence="3">wikel</strain>
    </source>
</reference>
<dbReference type="VEuPathDB" id="VectorBase:ISCI014231"/>
<dbReference type="Proteomes" id="UP000001555">
    <property type="component" value="Unassembled WGS sequence"/>
</dbReference>
<dbReference type="EMBL" id="DS952215">
    <property type="protein sequence ID" value="EEC18979.1"/>
    <property type="molecule type" value="Genomic_DNA"/>
</dbReference>
<dbReference type="VEuPathDB" id="VectorBase:ISCW014231"/>
<feature type="compositionally biased region" description="Basic and acidic residues" evidence="1">
    <location>
        <begin position="175"/>
        <end position="217"/>
    </location>
</feature>
<feature type="region of interest" description="Disordered" evidence="1">
    <location>
        <begin position="167"/>
        <end position="264"/>
    </location>
</feature>
<sequence length="264" mass="30212">TIKMGKAKQKTSREKLSSEKRKERSSSLKPASNAEPTKNPEAKEATRISRYQFPTKNPMPEEVNLSTGEREVIQKQRKPPTEKPPPSERQEDTTKATQFLNTDEPESKLDTIEEGKKQIEEQLRVKKSSKENVLQGASAFVEADLNMTKQLKEEFDEAHYEKKENAIKLASEEGLTDKKAEKDFSSSRKEERNKGKSLSEKNKKKIEKPESFRKEATTRITRHLTAEHGEEASEEKNASRLQHQEKPLNKQNTQSKPEEPPPSE</sequence>
<dbReference type="InParanoid" id="B7QJF7"/>
<feature type="compositionally biased region" description="Basic and acidic residues" evidence="1">
    <location>
        <begin position="224"/>
        <end position="248"/>
    </location>
</feature>
<dbReference type="EnsemblMetazoa" id="ISCW014231-RA">
    <property type="protein sequence ID" value="ISCW014231-PA"/>
    <property type="gene ID" value="ISCW014231"/>
</dbReference>
<feature type="compositionally biased region" description="Basic and acidic residues" evidence="1">
    <location>
        <begin position="11"/>
        <end position="26"/>
    </location>
</feature>
<accession>B7QJF7</accession>
<feature type="non-terminal residue" evidence="2">
    <location>
        <position position="1"/>
    </location>
</feature>
<dbReference type="AlphaFoldDB" id="B7QJF7"/>
<evidence type="ECO:0000313" key="3">
    <source>
        <dbReference type="EnsemblMetazoa" id="ISCW014231-PA"/>
    </source>
</evidence>
<reference evidence="2 4" key="1">
    <citation type="submission" date="2008-03" db="EMBL/GenBank/DDBJ databases">
        <title>Annotation of Ixodes scapularis.</title>
        <authorList>
            <consortium name="Ixodes scapularis Genome Project Consortium"/>
            <person name="Caler E."/>
            <person name="Hannick L.I."/>
            <person name="Bidwell S."/>
            <person name="Joardar V."/>
            <person name="Thiagarajan M."/>
            <person name="Amedeo P."/>
            <person name="Galinsky K.J."/>
            <person name="Schobel S."/>
            <person name="Inman J."/>
            <person name="Hostetler J."/>
            <person name="Miller J."/>
            <person name="Hammond M."/>
            <person name="Megy K."/>
            <person name="Lawson D."/>
            <person name="Kodira C."/>
            <person name="Sutton G."/>
            <person name="Meyer J."/>
            <person name="Hill C.A."/>
            <person name="Birren B."/>
            <person name="Nene V."/>
            <person name="Collins F."/>
            <person name="Alarcon-Chaidez F."/>
            <person name="Wikel S."/>
            <person name="Strausberg R."/>
        </authorList>
    </citation>
    <scope>NUCLEOTIDE SEQUENCE [LARGE SCALE GENOMIC DNA]</scope>
    <source>
        <strain evidence="4">Wikel</strain>
        <strain evidence="2">Wikel colony</strain>
    </source>
</reference>
<feature type="compositionally biased region" description="Basic residues" evidence="1">
    <location>
        <begin position="1"/>
        <end position="10"/>
    </location>
</feature>